<dbReference type="PROSITE" id="PS51257">
    <property type="entry name" value="PROKAR_LIPOPROTEIN"/>
    <property type="match status" value="1"/>
</dbReference>
<dbReference type="Proteomes" id="UP001169862">
    <property type="component" value="Unassembled WGS sequence"/>
</dbReference>
<feature type="chain" id="PRO_5043454322" evidence="2">
    <location>
        <begin position="23"/>
        <end position="194"/>
    </location>
</feature>
<keyword evidence="7" id="KW-1185">Reference proteome</keyword>
<gene>
    <name evidence="4" type="ORF">Q4490_14120</name>
    <name evidence="5" type="ORF">Q8W30_05815</name>
</gene>
<dbReference type="InterPro" id="IPR007055">
    <property type="entry name" value="BON_dom"/>
</dbReference>
<dbReference type="EMBL" id="JAUYVO010000003">
    <property type="protein sequence ID" value="MDP2522085.1"/>
    <property type="molecule type" value="Genomic_DNA"/>
</dbReference>
<dbReference type="Proteomes" id="UP001177341">
    <property type="component" value="Unassembled WGS sequence"/>
</dbReference>
<organism evidence="4 6">
    <name type="scientific">Neptunomonas phycophila</name>
    <dbReference type="NCBI Taxonomy" id="1572645"/>
    <lineage>
        <taxon>Bacteria</taxon>
        <taxon>Pseudomonadati</taxon>
        <taxon>Pseudomonadota</taxon>
        <taxon>Gammaproteobacteria</taxon>
        <taxon>Oceanospirillales</taxon>
        <taxon>Oceanospirillaceae</taxon>
        <taxon>Neptunomonas</taxon>
    </lineage>
</organism>
<feature type="domain" description="BON" evidence="3">
    <location>
        <begin position="47"/>
        <end position="116"/>
    </location>
</feature>
<accession>A0AAW7XJZ2</accession>
<dbReference type="Gene3D" id="3.30.1340.30">
    <property type="match status" value="1"/>
</dbReference>
<keyword evidence="1 2" id="KW-0732">Signal</keyword>
<dbReference type="PANTHER" id="PTHR34606:SF4">
    <property type="entry name" value="OUTER MEMBRANE LIPOPROTEIN DOLP"/>
    <property type="match status" value="1"/>
</dbReference>
<feature type="domain" description="BON" evidence="3">
    <location>
        <begin position="125"/>
        <end position="192"/>
    </location>
</feature>
<name>A0AAW7XJZ2_9GAMM</name>
<reference evidence="4" key="1">
    <citation type="submission" date="2023-07" db="EMBL/GenBank/DDBJ databases">
        <title>Genome content predicts the carbon catabolic preferences of heterotrophic bacteria.</title>
        <authorList>
            <person name="Gralka M."/>
        </authorList>
    </citation>
    <scope>NUCLEOTIDE SEQUENCE</scope>
    <source>
        <strain evidence="5">5G01</strain>
        <strain evidence="4">I2M16</strain>
    </source>
</reference>
<comment type="caution">
    <text evidence="4">The sequence shown here is derived from an EMBL/GenBank/DDBJ whole genome shotgun (WGS) entry which is preliminary data.</text>
</comment>
<dbReference type="EMBL" id="JAUOPG010000009">
    <property type="protein sequence ID" value="MDO6454706.1"/>
    <property type="molecule type" value="Genomic_DNA"/>
</dbReference>
<feature type="signal peptide" evidence="2">
    <location>
        <begin position="1"/>
        <end position="22"/>
    </location>
</feature>
<dbReference type="GeneID" id="89455479"/>
<dbReference type="PANTHER" id="PTHR34606">
    <property type="entry name" value="BON DOMAIN-CONTAINING PROTEIN"/>
    <property type="match status" value="1"/>
</dbReference>
<evidence type="ECO:0000313" key="5">
    <source>
        <dbReference type="EMBL" id="MDP2522085.1"/>
    </source>
</evidence>
<evidence type="ECO:0000259" key="3">
    <source>
        <dbReference type="PROSITE" id="PS50914"/>
    </source>
</evidence>
<dbReference type="InterPro" id="IPR014004">
    <property type="entry name" value="Transpt-assoc_nodulatn_dom_bac"/>
</dbReference>
<evidence type="ECO:0000256" key="2">
    <source>
        <dbReference type="SAM" id="SignalP"/>
    </source>
</evidence>
<dbReference type="SMART" id="SM00749">
    <property type="entry name" value="BON"/>
    <property type="match status" value="2"/>
</dbReference>
<dbReference type="Pfam" id="PF04972">
    <property type="entry name" value="BON"/>
    <property type="match status" value="2"/>
</dbReference>
<dbReference type="RefSeq" id="WP_075171513.1">
    <property type="nucleotide sequence ID" value="NZ_CAXHZV010000006.1"/>
</dbReference>
<evidence type="ECO:0000313" key="7">
    <source>
        <dbReference type="Proteomes" id="UP001177341"/>
    </source>
</evidence>
<protein>
    <submittedName>
        <fullName evidence="4">BON domain-containing protein</fullName>
    </submittedName>
</protein>
<dbReference type="PROSITE" id="PS50914">
    <property type="entry name" value="BON"/>
    <property type="match status" value="2"/>
</dbReference>
<sequence length="194" mass="21038">MNTTSIKLISTLCLIGTLSGCASLISATREEPIQEDSGKRTLGAYVEDELIENKTLVNINKGSKAVNSAHIGVTSYNGIVLLTGQVPSEAAKTEAEQIAMQTRKVRKIHNELEIAGPTSGIVRTNDAYLTSRIKLQLLATENIDGGRIKVVTENSSVYLMGLVTEQEANLAISIIRTVPGVQRIVKVFEYIPKR</sequence>
<evidence type="ECO:0000256" key="1">
    <source>
        <dbReference type="ARBA" id="ARBA00022729"/>
    </source>
</evidence>
<evidence type="ECO:0000313" key="4">
    <source>
        <dbReference type="EMBL" id="MDO6454706.1"/>
    </source>
</evidence>
<proteinExistence type="predicted"/>
<dbReference type="InterPro" id="IPR051686">
    <property type="entry name" value="Lipoprotein_DolP"/>
</dbReference>
<dbReference type="AlphaFoldDB" id="A0AAW7XJZ2"/>
<evidence type="ECO:0000313" key="6">
    <source>
        <dbReference type="Proteomes" id="UP001169862"/>
    </source>
</evidence>